<name>A0ABZ3IIU3_9FIRM</name>
<reference evidence="5" key="1">
    <citation type="submission" date="2024-05" db="EMBL/GenBank/DDBJ databases">
        <title>Isolation and characterization of Sporomusa carbonis sp. nov., a carboxydotrophic hydrogenogen in the genus of Sporomusa isolated from a charcoal burning pile.</title>
        <authorList>
            <person name="Boeer T."/>
            <person name="Rosenbaum F."/>
            <person name="Eysell L."/>
            <person name="Mueller V."/>
            <person name="Daniel R."/>
            <person name="Poehlein A."/>
        </authorList>
    </citation>
    <scope>NUCLEOTIDE SEQUENCE [LARGE SCALE GENOMIC DNA]</scope>
    <source>
        <strain evidence="5">DSM 10669</strain>
    </source>
</reference>
<dbReference type="InterPro" id="IPR016103">
    <property type="entry name" value="ProQ/FinO"/>
</dbReference>
<dbReference type="Proteomes" id="UP000216752">
    <property type="component" value="Chromosome"/>
</dbReference>
<keyword evidence="2" id="KW-0694">RNA-binding</keyword>
<gene>
    <name evidence="5" type="primary">proQ</name>
    <name evidence="5" type="ORF">SPSIL_017240</name>
</gene>
<evidence type="ECO:0000259" key="4">
    <source>
        <dbReference type="SMART" id="SM00945"/>
    </source>
</evidence>
<evidence type="ECO:0000313" key="5">
    <source>
        <dbReference type="EMBL" id="XFO65584.1"/>
    </source>
</evidence>
<dbReference type="SMART" id="SM00945">
    <property type="entry name" value="ProQ"/>
    <property type="match status" value="1"/>
</dbReference>
<dbReference type="Gene3D" id="1.10.1710.10">
    <property type="entry name" value="ProQ/FinO domain"/>
    <property type="match status" value="1"/>
</dbReference>
<proteinExistence type="predicted"/>
<organism evidence="5 6">
    <name type="scientific">Sporomusa silvacetica DSM 10669</name>
    <dbReference type="NCBI Taxonomy" id="1123289"/>
    <lineage>
        <taxon>Bacteria</taxon>
        <taxon>Bacillati</taxon>
        <taxon>Bacillota</taxon>
        <taxon>Negativicutes</taxon>
        <taxon>Selenomonadales</taxon>
        <taxon>Sporomusaceae</taxon>
        <taxon>Sporomusa</taxon>
    </lineage>
</organism>
<sequence>MSIKSRQRYRERLSITIDTLQEKFPSAFPKKPNPKVPLAIGTAKYLYKLINKGEIDINHGMVNSAIKCWCTSLSYYAACLTQGAPRYGLNGEVIGEILDYQAQYAQERLIESMQRIKAKTENCLS</sequence>
<feature type="domain" description="ProQ/FinO" evidence="4">
    <location>
        <begin position="8"/>
        <end position="125"/>
    </location>
</feature>
<keyword evidence="1" id="KW-0963">Cytoplasm</keyword>
<dbReference type="EMBL" id="CP155573">
    <property type="protein sequence ID" value="XFO65584.1"/>
    <property type="molecule type" value="Genomic_DNA"/>
</dbReference>
<protein>
    <submittedName>
        <fullName evidence="5">RNA chaperone ProQ</fullName>
    </submittedName>
</protein>
<keyword evidence="6" id="KW-1185">Reference proteome</keyword>
<dbReference type="RefSeq" id="WP_094604961.1">
    <property type="nucleotide sequence ID" value="NZ_CP155573.1"/>
</dbReference>
<dbReference type="InterPro" id="IPR036442">
    <property type="entry name" value="ProQ/FinO_sf"/>
</dbReference>
<evidence type="ECO:0000256" key="2">
    <source>
        <dbReference type="ARBA" id="ARBA00022884"/>
    </source>
</evidence>
<evidence type="ECO:0000256" key="3">
    <source>
        <dbReference type="ARBA" id="ARBA00023186"/>
    </source>
</evidence>
<dbReference type="InterPro" id="IPR023529">
    <property type="entry name" value="ProQ"/>
</dbReference>
<keyword evidence="3" id="KW-0143">Chaperone</keyword>
<dbReference type="Pfam" id="PF04352">
    <property type="entry name" value="ProQ"/>
    <property type="match status" value="1"/>
</dbReference>
<dbReference type="PANTHER" id="PTHR38106:SF1">
    <property type="entry name" value="RNA CHAPERONE PROQ"/>
    <property type="match status" value="1"/>
</dbReference>
<accession>A0ABZ3IIU3</accession>
<dbReference type="PANTHER" id="PTHR38106">
    <property type="entry name" value="RNA CHAPERONE PROQ"/>
    <property type="match status" value="1"/>
</dbReference>
<evidence type="ECO:0000313" key="6">
    <source>
        <dbReference type="Proteomes" id="UP000216752"/>
    </source>
</evidence>
<evidence type="ECO:0000256" key="1">
    <source>
        <dbReference type="ARBA" id="ARBA00022490"/>
    </source>
</evidence>
<dbReference type="SUPFAM" id="SSF48657">
    <property type="entry name" value="FinO-like"/>
    <property type="match status" value="1"/>
</dbReference>